<reference evidence="9 10" key="1">
    <citation type="submission" date="2020-12" db="EMBL/GenBank/DDBJ databases">
        <title>Halosimplex halophilum sp. nov. and Halosimplex salinum sp. nov., two new members of the genus Halosimplex.</title>
        <authorList>
            <person name="Cui H.L."/>
        </authorList>
    </citation>
    <scope>NUCLEOTIDE SEQUENCE [LARGE SCALE GENOMIC DNA]</scope>
    <source>
        <strain evidence="9 10">YGH94</strain>
    </source>
</reference>
<keyword evidence="3" id="KW-1003">Cell membrane</keyword>
<keyword evidence="2 7" id="KW-0813">Transport</keyword>
<evidence type="ECO:0000256" key="6">
    <source>
        <dbReference type="ARBA" id="ARBA00023136"/>
    </source>
</evidence>
<organism evidence="9 10">
    <name type="scientific">Halosimplex litoreum</name>
    <dbReference type="NCBI Taxonomy" id="1198301"/>
    <lineage>
        <taxon>Archaea</taxon>
        <taxon>Methanobacteriati</taxon>
        <taxon>Methanobacteriota</taxon>
        <taxon>Stenosarchaea group</taxon>
        <taxon>Halobacteria</taxon>
        <taxon>Halobacteriales</taxon>
        <taxon>Haloarculaceae</taxon>
        <taxon>Halosimplex</taxon>
    </lineage>
</organism>
<dbReference type="EMBL" id="CP065856">
    <property type="protein sequence ID" value="QPV65111.1"/>
    <property type="molecule type" value="Genomic_DNA"/>
</dbReference>
<evidence type="ECO:0000313" key="10">
    <source>
        <dbReference type="Proteomes" id="UP000595001"/>
    </source>
</evidence>
<dbReference type="InterPro" id="IPR050901">
    <property type="entry name" value="BP-dep_ABC_trans_perm"/>
</dbReference>
<feature type="transmembrane region" description="Helical" evidence="7">
    <location>
        <begin position="194"/>
        <end position="219"/>
    </location>
</feature>
<feature type="transmembrane region" description="Helical" evidence="7">
    <location>
        <begin position="150"/>
        <end position="173"/>
    </location>
</feature>
<keyword evidence="4 7" id="KW-0812">Transmembrane</keyword>
<evidence type="ECO:0000256" key="3">
    <source>
        <dbReference type="ARBA" id="ARBA00022475"/>
    </source>
</evidence>
<dbReference type="KEGG" id="hlt:I7X12_12795"/>
<feature type="transmembrane region" description="Helical" evidence="7">
    <location>
        <begin position="69"/>
        <end position="95"/>
    </location>
</feature>
<dbReference type="InterPro" id="IPR000515">
    <property type="entry name" value="MetI-like"/>
</dbReference>
<dbReference type="PANTHER" id="PTHR32243">
    <property type="entry name" value="MALTOSE TRANSPORT SYSTEM PERMEASE-RELATED"/>
    <property type="match status" value="1"/>
</dbReference>
<evidence type="ECO:0000313" key="9">
    <source>
        <dbReference type="EMBL" id="QPV65111.1"/>
    </source>
</evidence>
<dbReference type="PANTHER" id="PTHR32243:SF18">
    <property type="entry name" value="INNER MEMBRANE ABC TRANSPORTER PERMEASE PROTEIN YCJP"/>
    <property type="match status" value="1"/>
</dbReference>
<sequence length="285" mass="30568">MIRRPGSVYRVLFYVATGFFLLVSLFPLYWLLVLSLTPLGALAGGPALVPTDLEPGAYLRLFDSFPFHLYVFNSVLIAALTTVVVLLVGSIGGYVFGRYEFPGRTPLMLGVLVVSYFPPATFVIPLFQLFTANVPLPGLGTDYPQLYNTPGAVVLPLSALLMPLAIFVLATFFEQIPDGLEDAARIEGSTRLGALYRVVAPLSAPGLATAGVLTFVVVYNEFFFSYLVLRSEPQEWGVLLHGMFRAGGVSGMAAASIVGIVPMAALVALAQDRIVSGLTRGALKE</sequence>
<evidence type="ECO:0000256" key="7">
    <source>
        <dbReference type="RuleBase" id="RU363032"/>
    </source>
</evidence>
<keyword evidence="5 7" id="KW-1133">Transmembrane helix</keyword>
<dbReference type="Gene3D" id="1.10.3720.10">
    <property type="entry name" value="MetI-like"/>
    <property type="match status" value="1"/>
</dbReference>
<dbReference type="InterPro" id="IPR035906">
    <property type="entry name" value="MetI-like_sf"/>
</dbReference>
<dbReference type="SUPFAM" id="SSF161098">
    <property type="entry name" value="MetI-like"/>
    <property type="match status" value="1"/>
</dbReference>
<comment type="subcellular location">
    <subcellularLocation>
        <location evidence="1 7">Cell membrane</location>
        <topology evidence="1 7">Multi-pass membrane protein</topology>
    </subcellularLocation>
</comment>
<dbReference type="AlphaFoldDB" id="A0A7U3WBW6"/>
<dbReference type="GO" id="GO:0055085">
    <property type="term" value="P:transmembrane transport"/>
    <property type="evidence" value="ECO:0007669"/>
    <property type="project" value="InterPro"/>
</dbReference>
<feature type="transmembrane region" description="Helical" evidence="7">
    <location>
        <begin position="12"/>
        <end position="32"/>
    </location>
</feature>
<dbReference type="PROSITE" id="PS50928">
    <property type="entry name" value="ABC_TM1"/>
    <property type="match status" value="1"/>
</dbReference>
<dbReference type="CDD" id="cd06261">
    <property type="entry name" value="TM_PBP2"/>
    <property type="match status" value="1"/>
</dbReference>
<evidence type="ECO:0000256" key="5">
    <source>
        <dbReference type="ARBA" id="ARBA00022989"/>
    </source>
</evidence>
<keyword evidence="10" id="KW-1185">Reference proteome</keyword>
<evidence type="ECO:0000259" key="8">
    <source>
        <dbReference type="PROSITE" id="PS50928"/>
    </source>
</evidence>
<protein>
    <submittedName>
        <fullName evidence="9">Carbohydrate ABC transporter permease</fullName>
    </submittedName>
</protein>
<feature type="transmembrane region" description="Helical" evidence="7">
    <location>
        <begin position="249"/>
        <end position="270"/>
    </location>
</feature>
<proteinExistence type="inferred from homology"/>
<evidence type="ECO:0000256" key="1">
    <source>
        <dbReference type="ARBA" id="ARBA00004651"/>
    </source>
</evidence>
<evidence type="ECO:0000256" key="2">
    <source>
        <dbReference type="ARBA" id="ARBA00022448"/>
    </source>
</evidence>
<name>A0A7U3WBW6_9EURY</name>
<accession>A0A7U3WBW6</accession>
<comment type="similarity">
    <text evidence="7">Belongs to the binding-protein-dependent transport system permease family.</text>
</comment>
<gene>
    <name evidence="9" type="ORF">I7X12_12795</name>
</gene>
<dbReference type="Proteomes" id="UP000595001">
    <property type="component" value="Chromosome"/>
</dbReference>
<evidence type="ECO:0000256" key="4">
    <source>
        <dbReference type="ARBA" id="ARBA00022692"/>
    </source>
</evidence>
<dbReference type="Pfam" id="PF00528">
    <property type="entry name" value="BPD_transp_1"/>
    <property type="match status" value="1"/>
</dbReference>
<feature type="domain" description="ABC transmembrane type-1" evidence="8">
    <location>
        <begin position="71"/>
        <end position="270"/>
    </location>
</feature>
<keyword evidence="6 7" id="KW-0472">Membrane</keyword>
<feature type="transmembrane region" description="Helical" evidence="7">
    <location>
        <begin position="107"/>
        <end position="130"/>
    </location>
</feature>
<dbReference type="GO" id="GO:0005886">
    <property type="term" value="C:plasma membrane"/>
    <property type="evidence" value="ECO:0007669"/>
    <property type="project" value="UniProtKB-SubCell"/>
</dbReference>
<dbReference type="OrthoDB" id="57451at2157"/>